<name>A0A816H6U9_9BILA</name>
<sequence>MASTSLMFEANKKEVHVFRFEKSNQTVSLTEGQLQRIPYLAALVSNANNFSTKRNEQGEFILKYPFRYSYFMIILATVLNVRPSFLFSRLPRSGNLLFVLELYNFLSIHPLPVPILEKEIDPTGKGFHRHYYEASPGDARDTAAEVLAAVCGGEYDMNDLETVKIIFNLVIDILNSPSIFGPRFRYQTLFIAENYCSSIFNSHQHSALNMYRQSLEQVDASQIDPDIIGETLTAPKTHMFHWRRKHHIEEDEDLCRTVIPNINVEKDKNLFDFFPLAYFYECSNSIDLEWYMEYPWSSELIYTHSMDSFFPQKDWPSSPSIINEWAKNYRTEYSPERLAAVCSFEFRDRTNWKQVDFDNVMYLLKRWSSIENGRNRRKIKSEKSANSYFLRNRPIIEKYKSQSSRKTKKYRQ</sequence>
<proteinExistence type="predicted"/>
<accession>A0A816H6U9</accession>
<organism evidence="1 2">
    <name type="scientific">Rotaria magnacalcarata</name>
    <dbReference type="NCBI Taxonomy" id="392030"/>
    <lineage>
        <taxon>Eukaryota</taxon>
        <taxon>Metazoa</taxon>
        <taxon>Spiralia</taxon>
        <taxon>Gnathifera</taxon>
        <taxon>Rotifera</taxon>
        <taxon>Eurotatoria</taxon>
        <taxon>Bdelloidea</taxon>
        <taxon>Philodinida</taxon>
        <taxon>Philodinidae</taxon>
        <taxon>Rotaria</taxon>
    </lineage>
</organism>
<dbReference type="Proteomes" id="UP000663834">
    <property type="component" value="Unassembled WGS sequence"/>
</dbReference>
<evidence type="ECO:0000313" key="1">
    <source>
        <dbReference type="EMBL" id="CAF1683103.1"/>
    </source>
</evidence>
<dbReference type="OrthoDB" id="10039087at2759"/>
<evidence type="ECO:0000313" key="2">
    <source>
        <dbReference type="Proteomes" id="UP000663834"/>
    </source>
</evidence>
<protein>
    <submittedName>
        <fullName evidence="1">Uncharacterized protein</fullName>
    </submittedName>
</protein>
<dbReference type="AlphaFoldDB" id="A0A816H6U9"/>
<comment type="caution">
    <text evidence="1">The sequence shown here is derived from an EMBL/GenBank/DDBJ whole genome shotgun (WGS) entry which is preliminary data.</text>
</comment>
<dbReference type="EMBL" id="CAJNOW010021160">
    <property type="protein sequence ID" value="CAF1683103.1"/>
    <property type="molecule type" value="Genomic_DNA"/>
</dbReference>
<gene>
    <name evidence="1" type="ORF">KQP761_LOCUS37377</name>
</gene>
<reference evidence="1" key="1">
    <citation type="submission" date="2021-02" db="EMBL/GenBank/DDBJ databases">
        <authorList>
            <person name="Nowell W R."/>
        </authorList>
    </citation>
    <scope>NUCLEOTIDE SEQUENCE</scope>
</reference>